<keyword evidence="4" id="KW-0805">Transcription regulation</keyword>
<dbReference type="PANTHER" id="PTHR34572:SF1">
    <property type="entry name" value="GOLGIN FAMILY A PROTEIN"/>
    <property type="match status" value="1"/>
</dbReference>
<keyword evidence="4" id="KW-0804">Transcription</keyword>
<evidence type="ECO:0000256" key="2">
    <source>
        <dbReference type="ARBA" id="ARBA00008186"/>
    </source>
</evidence>
<protein>
    <recommendedName>
        <fullName evidence="4">Mediator of RNA polymerase II transcription subunit 11</fullName>
    </recommendedName>
    <alternativeName>
        <fullName evidence="4">Mediator complex subunit 11</fullName>
    </alternativeName>
</protein>
<evidence type="ECO:0000256" key="4">
    <source>
        <dbReference type="RuleBase" id="RU364147"/>
    </source>
</evidence>
<keyword evidence="4" id="KW-0010">Activator</keyword>
<comment type="caution">
    <text evidence="6">The sequence shown here is derived from an EMBL/GenBank/DDBJ whole genome shotgun (WGS) entry which is preliminary data.</text>
</comment>
<feature type="compositionally biased region" description="Acidic residues" evidence="5">
    <location>
        <begin position="125"/>
        <end position="135"/>
    </location>
</feature>
<dbReference type="EMBL" id="JACGWM010000014">
    <property type="protein sequence ID" value="KAL0328739.1"/>
    <property type="molecule type" value="Genomic_DNA"/>
</dbReference>
<proteinExistence type="inferred from homology"/>
<dbReference type="Pfam" id="PF10280">
    <property type="entry name" value="Med11"/>
    <property type="match status" value="1"/>
</dbReference>
<feature type="compositionally biased region" description="Polar residues" evidence="5">
    <location>
        <begin position="47"/>
        <end position="59"/>
    </location>
</feature>
<comment type="function">
    <text evidence="4">Component of the Mediator complex, a coactivator involved in the regulated transcription of nearly all RNA polymerase II-dependent genes. Mediator functions as a bridge to convey information from gene-specific regulatory proteins to the basal RNA polymerase II transcription machinery. Mediator is recruited to promoters by direct interactions with regulatory proteins and serves as a scaffold for the assembly of a functional pre-initiation complex with RNA polymerase II and the general transcription factors.</text>
</comment>
<accession>A0AAW2MB90</accession>
<dbReference type="AlphaFoldDB" id="A0AAW2MB90"/>
<feature type="compositionally biased region" description="Polar residues" evidence="5">
    <location>
        <begin position="10"/>
        <end position="20"/>
    </location>
</feature>
<evidence type="ECO:0000256" key="1">
    <source>
        <dbReference type="ARBA" id="ARBA00004123"/>
    </source>
</evidence>
<reference evidence="6" key="2">
    <citation type="journal article" date="2024" name="Plant">
        <title>Genomic evolution and insights into agronomic trait innovations of Sesamum species.</title>
        <authorList>
            <person name="Miao H."/>
            <person name="Wang L."/>
            <person name="Qu L."/>
            <person name="Liu H."/>
            <person name="Sun Y."/>
            <person name="Le M."/>
            <person name="Wang Q."/>
            <person name="Wei S."/>
            <person name="Zheng Y."/>
            <person name="Lin W."/>
            <person name="Duan Y."/>
            <person name="Cao H."/>
            <person name="Xiong S."/>
            <person name="Wang X."/>
            <person name="Wei L."/>
            <person name="Li C."/>
            <person name="Ma Q."/>
            <person name="Ju M."/>
            <person name="Zhao R."/>
            <person name="Li G."/>
            <person name="Mu C."/>
            <person name="Tian Q."/>
            <person name="Mei H."/>
            <person name="Zhang T."/>
            <person name="Gao T."/>
            <person name="Zhang H."/>
        </authorList>
    </citation>
    <scope>NUCLEOTIDE SEQUENCE</scope>
    <source>
        <strain evidence="6">KEN8</strain>
    </source>
</reference>
<comment type="subcellular location">
    <subcellularLocation>
        <location evidence="1 4">Nucleus</location>
    </subcellularLocation>
</comment>
<keyword evidence="3 4" id="KW-0539">Nucleus</keyword>
<comment type="subunit">
    <text evidence="4">Component of the Mediator complex.</text>
</comment>
<feature type="region of interest" description="Disordered" evidence="5">
    <location>
        <begin position="33"/>
        <end position="93"/>
    </location>
</feature>
<feature type="region of interest" description="Disordered" evidence="5">
    <location>
        <begin position="120"/>
        <end position="174"/>
    </location>
</feature>
<gene>
    <name evidence="4" type="primary">MED11</name>
    <name evidence="6" type="ORF">Scaly_2306500</name>
</gene>
<feature type="region of interest" description="Disordered" evidence="5">
    <location>
        <begin position="1"/>
        <end position="20"/>
    </location>
</feature>
<dbReference type="GO" id="GO:0016592">
    <property type="term" value="C:mediator complex"/>
    <property type="evidence" value="ECO:0007669"/>
    <property type="project" value="InterPro"/>
</dbReference>
<evidence type="ECO:0000313" key="6">
    <source>
        <dbReference type="EMBL" id="KAL0328739.1"/>
    </source>
</evidence>
<name>A0AAW2MB90_9LAMI</name>
<dbReference type="InterPro" id="IPR019404">
    <property type="entry name" value="Mediator_Med11"/>
</dbReference>
<comment type="similarity">
    <text evidence="2 4">Belongs to the Mediator complex subunit 11 family.</text>
</comment>
<dbReference type="GO" id="GO:0006357">
    <property type="term" value="P:regulation of transcription by RNA polymerase II"/>
    <property type="evidence" value="ECO:0007669"/>
    <property type="project" value="InterPro"/>
</dbReference>
<dbReference type="PANTHER" id="PTHR34572">
    <property type="entry name" value="GOLGIN FAMILY A PROTEIN"/>
    <property type="match status" value="1"/>
</dbReference>
<dbReference type="GO" id="GO:0003712">
    <property type="term" value="F:transcription coregulator activity"/>
    <property type="evidence" value="ECO:0007669"/>
    <property type="project" value="InterPro"/>
</dbReference>
<sequence length="303" mass="33559">MEGVGARLGRSSTRYGPTTVFTGPVRRWKKKWVHVPPPSSNHHHHTSANGTVNGSNGSSHLLLYKWTPMAPSQPKDSSHNDSNGGNADAKISNKDDAVAAEELPKKKFKYIPIIVLEEQKNESSEQLEDETEPIETEGNTVEASSKRDGYDGKPNINDVPMDENQATEKNPVKRQDLNESTLDLSLGLKAHDGENESKSKANKIKDGQAQVLELAGSVMDEMANPSGPRKDIVNSHCTEFMQLVKDTQMTLREEIKSACDYRPFEKCDYVPRISNEISCKKLEHVVAQLDEMKQTIEGYGDAA</sequence>
<evidence type="ECO:0000256" key="5">
    <source>
        <dbReference type="SAM" id="MobiDB-lite"/>
    </source>
</evidence>
<reference evidence="6" key="1">
    <citation type="submission" date="2020-06" db="EMBL/GenBank/DDBJ databases">
        <authorList>
            <person name="Li T."/>
            <person name="Hu X."/>
            <person name="Zhang T."/>
            <person name="Song X."/>
            <person name="Zhang H."/>
            <person name="Dai N."/>
            <person name="Sheng W."/>
            <person name="Hou X."/>
            <person name="Wei L."/>
        </authorList>
    </citation>
    <scope>NUCLEOTIDE SEQUENCE</scope>
    <source>
        <strain evidence="6">KEN8</strain>
        <tissue evidence="6">Leaf</tissue>
    </source>
</reference>
<evidence type="ECO:0000256" key="3">
    <source>
        <dbReference type="ARBA" id="ARBA00023242"/>
    </source>
</evidence>
<organism evidence="6">
    <name type="scientific">Sesamum calycinum</name>
    <dbReference type="NCBI Taxonomy" id="2727403"/>
    <lineage>
        <taxon>Eukaryota</taxon>
        <taxon>Viridiplantae</taxon>
        <taxon>Streptophyta</taxon>
        <taxon>Embryophyta</taxon>
        <taxon>Tracheophyta</taxon>
        <taxon>Spermatophyta</taxon>
        <taxon>Magnoliopsida</taxon>
        <taxon>eudicotyledons</taxon>
        <taxon>Gunneridae</taxon>
        <taxon>Pentapetalae</taxon>
        <taxon>asterids</taxon>
        <taxon>lamiids</taxon>
        <taxon>Lamiales</taxon>
        <taxon>Pedaliaceae</taxon>
        <taxon>Sesamum</taxon>
    </lineage>
</organism>